<proteinExistence type="predicted"/>
<reference evidence="1 2" key="1">
    <citation type="submission" date="2024-02" db="EMBL/GenBank/DDBJ databases">
        <title>Herpetosiphon gulosus NBRC 112829.</title>
        <authorList>
            <person name="Ichikawa N."/>
            <person name="Katano-Makiyama Y."/>
            <person name="Hidaka K."/>
        </authorList>
    </citation>
    <scope>NUCLEOTIDE SEQUENCE [LARGE SCALE GENOMIC DNA]</scope>
    <source>
        <strain evidence="1 2">NBRC 112829</strain>
    </source>
</reference>
<evidence type="ECO:0000313" key="1">
    <source>
        <dbReference type="EMBL" id="GAA5529066.1"/>
    </source>
</evidence>
<dbReference type="Proteomes" id="UP001428290">
    <property type="component" value="Unassembled WGS sequence"/>
</dbReference>
<evidence type="ECO:0000313" key="2">
    <source>
        <dbReference type="Proteomes" id="UP001428290"/>
    </source>
</evidence>
<dbReference type="EMBL" id="BAABRU010000009">
    <property type="protein sequence ID" value="GAA5529066.1"/>
    <property type="molecule type" value="Genomic_DNA"/>
</dbReference>
<accession>A0ABP9X0W3</accession>
<gene>
    <name evidence="1" type="ORF">Hgul01_02869</name>
</gene>
<sequence length="568" mass="62643">MATLERFHSPGYQAEKDFGNDLDGLDQFNEQWNNNLNRWTNQSIVGNPWSNQYDDNRYYYVNPLTTSLNAANPVPITWNPFPNRLFNFFQDPQAPANEQLSTDQIFALADAGAITINGVTTPIGDLQVPQQLCPNNNWQGRLIGYTPTGSRGWLDEYCEWSIRYDPDGQLRSVMFTCENPAYWFTLWQVNPDLVVKLYQQVINPAVQREDLYLLDPNGKPIFDPLTNDYAYDPTNKWNRDTTQLADRGGAMHLTSGPNTLSAEMYLAAAATIARTCGNTDPQTLICCSQYGRPRRNSDPHIGQLANQVAVNGQTAITLTDPVGLYIQSPNIKLWAVNNQPDYPVANLWQVTRGEVNRVSPGNGNDSILHAIFTVPEGMQASDILITDPQTGKQEPLQWAGQIARTFMIALRASTAPLPTSGSNPVPQHPRPCVVVMDSTYPNLQPWPVQFLPNDLYQANSPIDLSPSVPQGSSTLMALVVQGGLENASIEFSPPDGIAPVVIEQYINDNSGSPGQTSGGSTQVYLFTLTVDANAPLGDRNLRVVNLDKEAPIGGVPWIPSLLNIVDKA</sequence>
<protein>
    <submittedName>
        <fullName evidence="1">Uncharacterized protein</fullName>
    </submittedName>
</protein>
<dbReference type="RefSeq" id="WP_345722685.1">
    <property type="nucleotide sequence ID" value="NZ_BAABRU010000009.1"/>
</dbReference>
<name>A0ABP9X0W3_9CHLR</name>
<comment type="caution">
    <text evidence="1">The sequence shown here is derived from an EMBL/GenBank/DDBJ whole genome shotgun (WGS) entry which is preliminary data.</text>
</comment>
<keyword evidence="2" id="KW-1185">Reference proteome</keyword>
<organism evidence="1 2">
    <name type="scientific">Herpetosiphon gulosus</name>
    <dbReference type="NCBI Taxonomy" id="1973496"/>
    <lineage>
        <taxon>Bacteria</taxon>
        <taxon>Bacillati</taxon>
        <taxon>Chloroflexota</taxon>
        <taxon>Chloroflexia</taxon>
        <taxon>Herpetosiphonales</taxon>
        <taxon>Herpetosiphonaceae</taxon>
        <taxon>Herpetosiphon</taxon>
    </lineage>
</organism>